<organism evidence="2 3">
    <name type="scientific">Desulfatibacillum aliphaticivorans</name>
    <dbReference type="NCBI Taxonomy" id="218208"/>
    <lineage>
        <taxon>Bacteria</taxon>
        <taxon>Pseudomonadati</taxon>
        <taxon>Thermodesulfobacteriota</taxon>
        <taxon>Desulfobacteria</taxon>
        <taxon>Desulfobacterales</taxon>
        <taxon>Desulfatibacillaceae</taxon>
        <taxon>Desulfatibacillum</taxon>
    </lineage>
</organism>
<name>B8FNI7_DESAL</name>
<dbReference type="EMBL" id="CP001322">
    <property type="protein sequence ID" value="ACL06268.1"/>
    <property type="molecule type" value="Genomic_DNA"/>
</dbReference>
<sequence length="187" mass="20571">MWKSFLTAMIFLLILSTSFAGAYDIHGDINLIINNDSARIQIGRACYYFSSGAESDNMFIRVVASETAYTGDGTYFGYAVCEFAIGTLDSGFCYDNIDQTTPYVEPGPDQEYYIAVALVSYSGDIGILLDIYEFEGKHRLGSGSDFAELSGVAEDTLDIPPQNSNDKKINYVESSDDTCFVGSLKYK</sequence>
<accession>B8FNI7</accession>
<evidence type="ECO:0000313" key="2">
    <source>
        <dbReference type="EMBL" id="ACL06268.1"/>
    </source>
</evidence>
<feature type="signal peptide" evidence="1">
    <location>
        <begin position="1"/>
        <end position="22"/>
    </location>
</feature>
<dbReference type="HOGENOM" id="CLU_1445479_0_0_7"/>
<dbReference type="NCBIfam" id="NF041763">
    <property type="entry name" value="sort_motif_CFI"/>
    <property type="match status" value="1"/>
</dbReference>
<dbReference type="Proteomes" id="UP000000739">
    <property type="component" value="Chromosome"/>
</dbReference>
<evidence type="ECO:0000256" key="1">
    <source>
        <dbReference type="SAM" id="SignalP"/>
    </source>
</evidence>
<keyword evidence="1" id="KW-0732">Signal</keyword>
<dbReference type="KEGG" id="dal:Dalk_4590"/>
<dbReference type="AlphaFoldDB" id="B8FNI7"/>
<gene>
    <name evidence="2" type="ordered locus">Dalk_4590</name>
</gene>
<feature type="chain" id="PRO_5002872518" evidence="1">
    <location>
        <begin position="23"/>
        <end position="187"/>
    </location>
</feature>
<protein>
    <submittedName>
        <fullName evidence="2">Uncharacterized protein</fullName>
    </submittedName>
</protein>
<evidence type="ECO:0000313" key="3">
    <source>
        <dbReference type="Proteomes" id="UP000000739"/>
    </source>
</evidence>
<reference evidence="2 3" key="1">
    <citation type="journal article" date="2012" name="Environ. Microbiol.">
        <title>The genome sequence of Desulfatibacillum alkenivorans AK-01: a blueprint for anaerobic alkane oxidation.</title>
        <authorList>
            <person name="Callaghan A.V."/>
            <person name="Morris B.E."/>
            <person name="Pereira I.A."/>
            <person name="McInerney M.J."/>
            <person name="Austin R.N."/>
            <person name="Groves J.T."/>
            <person name="Kukor J.J."/>
            <person name="Suflita J.M."/>
            <person name="Young L.Y."/>
            <person name="Zylstra G.J."/>
            <person name="Wawrik B."/>
        </authorList>
    </citation>
    <scope>NUCLEOTIDE SEQUENCE [LARGE SCALE GENOMIC DNA]</scope>
    <source>
        <strain evidence="2 3">AK-01</strain>
    </source>
</reference>
<proteinExistence type="predicted"/>
<keyword evidence="3" id="KW-1185">Reference proteome</keyword>
<dbReference type="RefSeq" id="WP_015949307.1">
    <property type="nucleotide sequence ID" value="NC_011768.1"/>
</dbReference>